<accession>A0ABM7M9M1</accession>
<dbReference type="Proteomes" id="UP000676967">
    <property type="component" value="Chromosome"/>
</dbReference>
<organism evidence="1 2">
    <name type="scientific">Actinoplanes ianthinogenes</name>
    <dbReference type="NCBI Taxonomy" id="122358"/>
    <lineage>
        <taxon>Bacteria</taxon>
        <taxon>Bacillati</taxon>
        <taxon>Actinomycetota</taxon>
        <taxon>Actinomycetes</taxon>
        <taxon>Micromonosporales</taxon>
        <taxon>Micromonosporaceae</taxon>
        <taxon>Actinoplanes</taxon>
    </lineage>
</organism>
<keyword evidence="2" id="KW-1185">Reference proteome</keyword>
<gene>
    <name evidence="1" type="ORF">Aiant_89600</name>
</gene>
<proteinExistence type="predicted"/>
<evidence type="ECO:0000313" key="2">
    <source>
        <dbReference type="Proteomes" id="UP000676967"/>
    </source>
</evidence>
<evidence type="ECO:0000313" key="1">
    <source>
        <dbReference type="EMBL" id="BCJ48303.1"/>
    </source>
</evidence>
<protein>
    <submittedName>
        <fullName evidence="1">Uncharacterized protein</fullName>
    </submittedName>
</protein>
<reference evidence="1 2" key="1">
    <citation type="submission" date="2020-08" db="EMBL/GenBank/DDBJ databases">
        <title>Whole genome shotgun sequence of Actinoplanes ianthinogenes NBRC 13996.</title>
        <authorList>
            <person name="Komaki H."/>
            <person name="Tamura T."/>
        </authorList>
    </citation>
    <scope>NUCLEOTIDE SEQUENCE [LARGE SCALE GENOMIC DNA]</scope>
    <source>
        <strain evidence="1 2">NBRC 13996</strain>
    </source>
</reference>
<sequence length="189" mass="21613">MLPRMSIDDGRPLYWAPVPHVDAVPDRPRFGGVFAERNWRNVPGPFYAAGTDNCWVGRAHAPRHILYGGDGGHDSEFLYRQPRTLDELRLVLRGMADDPTIGWARDGDAHWTPSSVRAWWDDRSRLREWLTAKHRAFAESDRGQEREAATGLRDYLTYLDGDLARHLQAYVFFLDQGVAPSSRDRLPSL</sequence>
<name>A0ABM7M9M1_9ACTN</name>
<dbReference type="EMBL" id="AP023356">
    <property type="protein sequence ID" value="BCJ48303.1"/>
    <property type="molecule type" value="Genomic_DNA"/>
</dbReference>